<proteinExistence type="predicted"/>
<dbReference type="SUPFAM" id="SSF49785">
    <property type="entry name" value="Galactose-binding domain-like"/>
    <property type="match status" value="1"/>
</dbReference>
<name>A0AAE0GLC7_9CHLO</name>
<evidence type="ECO:0000313" key="3">
    <source>
        <dbReference type="EMBL" id="KAK3280080.1"/>
    </source>
</evidence>
<protein>
    <recommendedName>
        <fullName evidence="2">F5/8 type C domain-containing protein</fullName>
    </recommendedName>
</protein>
<evidence type="ECO:0000256" key="1">
    <source>
        <dbReference type="SAM" id="SignalP"/>
    </source>
</evidence>
<evidence type="ECO:0000313" key="4">
    <source>
        <dbReference type="Proteomes" id="UP001190700"/>
    </source>
</evidence>
<comment type="caution">
    <text evidence="3">The sequence shown here is derived from an EMBL/GenBank/DDBJ whole genome shotgun (WGS) entry which is preliminary data.</text>
</comment>
<sequence>MHAIKCHRRSSLFVRLCITTISLVSSAVTAGQVNYALKSLGATANASGESCFNGFCSRADQVLEEGVDTFWAEWLCTPSNQSTPVWLLVDLGQQRSINSIIVRGIVDIAYTVQDICRRSERKKGCMNSIIVVRWKKFLGAENYTSSGELPWKSSAEVERDVAGGWW</sequence>
<keyword evidence="1" id="KW-0732">Signal</keyword>
<feature type="domain" description="F5/8 type C" evidence="2">
    <location>
        <begin position="25"/>
        <end position="104"/>
    </location>
</feature>
<evidence type="ECO:0000259" key="2">
    <source>
        <dbReference type="PROSITE" id="PS50022"/>
    </source>
</evidence>
<dbReference type="PROSITE" id="PS50022">
    <property type="entry name" value="FA58C_3"/>
    <property type="match status" value="1"/>
</dbReference>
<feature type="signal peptide" evidence="1">
    <location>
        <begin position="1"/>
        <end position="26"/>
    </location>
</feature>
<dbReference type="Proteomes" id="UP001190700">
    <property type="component" value="Unassembled WGS sequence"/>
</dbReference>
<keyword evidence="4" id="KW-1185">Reference proteome</keyword>
<dbReference type="InterPro" id="IPR008979">
    <property type="entry name" value="Galactose-bd-like_sf"/>
</dbReference>
<organism evidence="3 4">
    <name type="scientific">Cymbomonas tetramitiformis</name>
    <dbReference type="NCBI Taxonomy" id="36881"/>
    <lineage>
        <taxon>Eukaryota</taxon>
        <taxon>Viridiplantae</taxon>
        <taxon>Chlorophyta</taxon>
        <taxon>Pyramimonadophyceae</taxon>
        <taxon>Pyramimonadales</taxon>
        <taxon>Pyramimonadaceae</taxon>
        <taxon>Cymbomonas</taxon>
    </lineage>
</organism>
<reference evidence="3 4" key="1">
    <citation type="journal article" date="2015" name="Genome Biol. Evol.">
        <title>Comparative Genomics of a Bacterivorous Green Alga Reveals Evolutionary Causalities and Consequences of Phago-Mixotrophic Mode of Nutrition.</title>
        <authorList>
            <person name="Burns J.A."/>
            <person name="Paasch A."/>
            <person name="Narechania A."/>
            <person name="Kim E."/>
        </authorList>
    </citation>
    <scope>NUCLEOTIDE SEQUENCE [LARGE SCALE GENOMIC DNA]</scope>
    <source>
        <strain evidence="3 4">PLY_AMNH</strain>
    </source>
</reference>
<accession>A0AAE0GLC7</accession>
<dbReference type="AlphaFoldDB" id="A0AAE0GLC7"/>
<dbReference type="EMBL" id="LGRX02004548">
    <property type="protein sequence ID" value="KAK3280080.1"/>
    <property type="molecule type" value="Genomic_DNA"/>
</dbReference>
<gene>
    <name evidence="3" type="ORF">CYMTET_12068</name>
</gene>
<dbReference type="InterPro" id="IPR000421">
    <property type="entry name" value="FA58C"/>
</dbReference>
<feature type="chain" id="PRO_5041954418" description="F5/8 type C domain-containing protein" evidence="1">
    <location>
        <begin position="27"/>
        <end position="166"/>
    </location>
</feature>
<dbReference type="Gene3D" id="2.60.120.260">
    <property type="entry name" value="Galactose-binding domain-like"/>
    <property type="match status" value="1"/>
</dbReference>